<dbReference type="Gene3D" id="3.10.450.50">
    <property type="match status" value="1"/>
</dbReference>
<organism evidence="5 6">
    <name type="scientific">Datura stramonium</name>
    <name type="common">Jimsonweed</name>
    <name type="synonym">Common thornapple</name>
    <dbReference type="NCBI Taxonomy" id="4076"/>
    <lineage>
        <taxon>Eukaryota</taxon>
        <taxon>Viridiplantae</taxon>
        <taxon>Streptophyta</taxon>
        <taxon>Embryophyta</taxon>
        <taxon>Tracheophyta</taxon>
        <taxon>Spermatophyta</taxon>
        <taxon>Magnoliopsida</taxon>
        <taxon>eudicotyledons</taxon>
        <taxon>Gunneridae</taxon>
        <taxon>Pentapetalae</taxon>
        <taxon>asterids</taxon>
        <taxon>lamiids</taxon>
        <taxon>Solanales</taxon>
        <taxon>Solanaceae</taxon>
        <taxon>Solanoideae</taxon>
        <taxon>Datureae</taxon>
        <taxon>Datura</taxon>
    </lineage>
</organism>
<accession>A0ABS8RJV2</accession>
<dbReference type="PROSITE" id="PS50102">
    <property type="entry name" value="RRM"/>
    <property type="match status" value="1"/>
</dbReference>
<keyword evidence="1 2" id="KW-0694">RNA-binding</keyword>
<dbReference type="PANTHER" id="PTHR10693">
    <property type="entry name" value="RAS GTPASE-ACTIVATING PROTEIN-BINDING PROTEIN"/>
    <property type="match status" value="1"/>
</dbReference>
<dbReference type="InterPro" id="IPR018222">
    <property type="entry name" value="Nuclear_transport_factor_2_euk"/>
</dbReference>
<dbReference type="EMBL" id="JACEIK010000010">
    <property type="protein sequence ID" value="MCD7446300.1"/>
    <property type="molecule type" value="Genomic_DNA"/>
</dbReference>
<dbReference type="InterPro" id="IPR035979">
    <property type="entry name" value="RBD_domain_sf"/>
</dbReference>
<dbReference type="InterPro" id="IPR012677">
    <property type="entry name" value="Nucleotide-bd_a/b_plait_sf"/>
</dbReference>
<dbReference type="SUPFAM" id="SSF54928">
    <property type="entry name" value="RNA-binding domain, RBD"/>
    <property type="match status" value="1"/>
</dbReference>
<dbReference type="PANTHER" id="PTHR10693:SF52">
    <property type="entry name" value="RAS GTPASE-ACTIVATING BINDING-LIKE PROTEIN"/>
    <property type="match status" value="1"/>
</dbReference>
<dbReference type="InterPro" id="IPR039539">
    <property type="entry name" value="Ras_GTPase_bind_prot"/>
</dbReference>
<dbReference type="InterPro" id="IPR032710">
    <property type="entry name" value="NTF2-like_dom_sf"/>
</dbReference>
<dbReference type="InterPro" id="IPR000504">
    <property type="entry name" value="RRM_dom"/>
</dbReference>
<dbReference type="Pfam" id="PF02136">
    <property type="entry name" value="NTF2"/>
    <property type="match status" value="1"/>
</dbReference>
<dbReference type="PROSITE" id="PS50177">
    <property type="entry name" value="NTF2_DOMAIN"/>
    <property type="match status" value="1"/>
</dbReference>
<keyword evidence="6" id="KW-1185">Reference proteome</keyword>
<gene>
    <name evidence="5" type="ORF">HAX54_000110</name>
</gene>
<evidence type="ECO:0000259" key="4">
    <source>
        <dbReference type="PROSITE" id="PS50177"/>
    </source>
</evidence>
<evidence type="ECO:0000313" key="6">
    <source>
        <dbReference type="Proteomes" id="UP000823775"/>
    </source>
</evidence>
<comment type="caution">
    <text evidence="5">The sequence shown here is derived from an EMBL/GenBank/DDBJ whole genome shotgun (WGS) entry which is preliminary data.</text>
</comment>
<feature type="domain" description="RRM" evidence="3">
    <location>
        <begin position="252"/>
        <end position="330"/>
    </location>
</feature>
<dbReference type="InterPro" id="IPR002075">
    <property type="entry name" value="NTF2_dom"/>
</dbReference>
<evidence type="ECO:0000313" key="5">
    <source>
        <dbReference type="EMBL" id="MCD7446300.1"/>
    </source>
</evidence>
<sequence length="330" mass="36843">METRRTCRHFTETVARVFIYNYYNILQKQIDHSYQFYKEKSVLSWPLSNGEIKSVTTYEGIKEFIISSHFKDNKVEVVTIDSQSSIAGGILVVDTGYYVLNDIFRFIRVEKSSAVVDEKVDENASVDPLVVESKVEDVVKEVSDKSKTKVTIDDQVGQKSSTNKKEKSVAKTAPVVENEALMMKQGRSSPTMNVPYNIVRVVADDGVPSSLKNPQAKSLVHALKSNLSDVSKVIAPSINVPQDNCYDDIQYKSIYIEGLPINTTISDLYDVVKVFGPVPVGGIDAHCCGLVYFQHAKSAQNAVQVATRGHTFHRREVNFAVVVLNRKARL</sequence>
<feature type="domain" description="NTF2" evidence="4">
    <location>
        <begin position="14"/>
        <end position="109"/>
    </location>
</feature>
<name>A0ABS8RJV2_DATST</name>
<reference evidence="5 6" key="1">
    <citation type="journal article" date="2021" name="BMC Genomics">
        <title>Datura genome reveals duplications of psychoactive alkaloid biosynthetic genes and high mutation rate following tissue culture.</title>
        <authorList>
            <person name="Rajewski A."/>
            <person name="Carter-House D."/>
            <person name="Stajich J."/>
            <person name="Litt A."/>
        </authorList>
    </citation>
    <scope>NUCLEOTIDE SEQUENCE [LARGE SCALE GENOMIC DNA]</scope>
    <source>
        <strain evidence="5">AR-01</strain>
    </source>
</reference>
<evidence type="ECO:0000256" key="1">
    <source>
        <dbReference type="ARBA" id="ARBA00022884"/>
    </source>
</evidence>
<dbReference type="Proteomes" id="UP000823775">
    <property type="component" value="Unassembled WGS sequence"/>
</dbReference>
<evidence type="ECO:0008006" key="7">
    <source>
        <dbReference type="Google" id="ProtNLM"/>
    </source>
</evidence>
<dbReference type="Gene3D" id="3.30.70.330">
    <property type="match status" value="1"/>
</dbReference>
<proteinExistence type="predicted"/>
<evidence type="ECO:0000259" key="3">
    <source>
        <dbReference type="PROSITE" id="PS50102"/>
    </source>
</evidence>
<dbReference type="SUPFAM" id="SSF54427">
    <property type="entry name" value="NTF2-like"/>
    <property type="match status" value="1"/>
</dbReference>
<evidence type="ECO:0000256" key="2">
    <source>
        <dbReference type="PROSITE-ProRule" id="PRU00176"/>
    </source>
</evidence>
<protein>
    <recommendedName>
        <fullName evidence="7">RRM domain-containing protein</fullName>
    </recommendedName>
</protein>